<evidence type="ECO:0000256" key="2">
    <source>
        <dbReference type="PROSITE-ProRule" id="PRU00497"/>
    </source>
</evidence>
<organism evidence="4 5">
    <name type="scientific">Meganyctiphanes norvegica</name>
    <name type="common">Northern krill</name>
    <name type="synonym">Thysanopoda norvegica</name>
    <dbReference type="NCBI Taxonomy" id="48144"/>
    <lineage>
        <taxon>Eukaryota</taxon>
        <taxon>Metazoa</taxon>
        <taxon>Ecdysozoa</taxon>
        <taxon>Arthropoda</taxon>
        <taxon>Crustacea</taxon>
        <taxon>Multicrustacea</taxon>
        <taxon>Malacostraca</taxon>
        <taxon>Eumalacostraca</taxon>
        <taxon>Eucarida</taxon>
        <taxon>Euphausiacea</taxon>
        <taxon>Euphausiidae</taxon>
        <taxon>Meganyctiphanes</taxon>
    </lineage>
</organism>
<feature type="signal peptide" evidence="3">
    <location>
        <begin position="1"/>
        <end position="15"/>
    </location>
</feature>
<evidence type="ECO:0000313" key="4">
    <source>
        <dbReference type="EMBL" id="CAL4122683.1"/>
    </source>
</evidence>
<dbReference type="PRINTS" id="PR00947">
    <property type="entry name" value="CUTICLE"/>
</dbReference>
<keyword evidence="1 2" id="KW-0193">Cuticle</keyword>
<proteinExistence type="predicted"/>
<evidence type="ECO:0000313" key="5">
    <source>
        <dbReference type="Proteomes" id="UP001497623"/>
    </source>
</evidence>
<protein>
    <submittedName>
        <fullName evidence="4">Uncharacterized protein</fullName>
    </submittedName>
</protein>
<dbReference type="PANTHER" id="PTHR10380:SF173">
    <property type="entry name" value="CUTICULAR PROTEIN 47EF, ISOFORM C-RELATED"/>
    <property type="match status" value="1"/>
</dbReference>
<evidence type="ECO:0000256" key="3">
    <source>
        <dbReference type="SAM" id="SignalP"/>
    </source>
</evidence>
<dbReference type="GO" id="GO:0062129">
    <property type="term" value="C:chitin-based extracellular matrix"/>
    <property type="evidence" value="ECO:0007669"/>
    <property type="project" value="TreeGrafter"/>
</dbReference>
<dbReference type="InterPro" id="IPR000618">
    <property type="entry name" value="Insect_cuticle"/>
</dbReference>
<dbReference type="Pfam" id="PF00379">
    <property type="entry name" value="Chitin_bind_4"/>
    <property type="match status" value="1"/>
</dbReference>
<gene>
    <name evidence="4" type="ORF">MNOR_LOCUS23405</name>
</gene>
<evidence type="ECO:0000256" key="1">
    <source>
        <dbReference type="ARBA" id="ARBA00022460"/>
    </source>
</evidence>
<dbReference type="PROSITE" id="PS51155">
    <property type="entry name" value="CHIT_BIND_RR_2"/>
    <property type="match status" value="1"/>
</dbReference>
<accession>A0AAV2RC24</accession>
<dbReference type="GO" id="GO:0008010">
    <property type="term" value="F:structural constituent of chitin-based larval cuticle"/>
    <property type="evidence" value="ECO:0007669"/>
    <property type="project" value="TreeGrafter"/>
</dbReference>
<dbReference type="Proteomes" id="UP001497623">
    <property type="component" value="Unassembled WGS sequence"/>
</dbReference>
<dbReference type="AlphaFoldDB" id="A0AAV2RC24"/>
<dbReference type="EMBL" id="CAXKWB010020595">
    <property type="protein sequence ID" value="CAL4122683.1"/>
    <property type="molecule type" value="Genomic_DNA"/>
</dbReference>
<feature type="chain" id="PRO_5043528182" evidence="3">
    <location>
        <begin position="16"/>
        <end position="139"/>
    </location>
</feature>
<reference evidence="4 5" key="1">
    <citation type="submission" date="2024-05" db="EMBL/GenBank/DDBJ databases">
        <authorList>
            <person name="Wallberg A."/>
        </authorList>
    </citation>
    <scope>NUCLEOTIDE SEQUENCE [LARGE SCALE GENOMIC DNA]</scope>
</reference>
<comment type="caution">
    <text evidence="4">The sequence shown here is derived from an EMBL/GenBank/DDBJ whole genome shotgun (WGS) entry which is preliminary data.</text>
</comment>
<sequence length="139" mass="15199">MKTIIFSCVLAMAMAAPQFNTSPLIREPIAILSQEFQLDGPNFRYGYESQDGTAVTAFGSPGADGASNIEGSYSFVVPSGELVEVRYIANENGAQYSSPILPQQVQPIHPVPEHALELIRIAEELRSQGVQWDNQGFRI</sequence>
<keyword evidence="3" id="KW-0732">Signal</keyword>
<keyword evidence="5" id="KW-1185">Reference proteome</keyword>
<dbReference type="PANTHER" id="PTHR10380">
    <property type="entry name" value="CUTICLE PROTEIN"/>
    <property type="match status" value="1"/>
</dbReference>
<dbReference type="InterPro" id="IPR050468">
    <property type="entry name" value="Cuticle_Struct_Prot"/>
</dbReference>
<name>A0AAV2RC24_MEGNR</name>